<gene>
    <name evidence="1" type="ORF">QGM71_01300</name>
</gene>
<comment type="caution">
    <text evidence="1">The sequence shown here is derived from an EMBL/GenBank/DDBJ whole genome shotgun (WGS) entry which is preliminary data.</text>
</comment>
<evidence type="ECO:0008006" key="3">
    <source>
        <dbReference type="Google" id="ProtNLM"/>
    </source>
</evidence>
<organism evidence="1 2">
    <name type="scientific">Virgibacillus tibetensis</name>
    <dbReference type="NCBI Taxonomy" id="3042313"/>
    <lineage>
        <taxon>Bacteria</taxon>
        <taxon>Bacillati</taxon>
        <taxon>Bacillota</taxon>
        <taxon>Bacilli</taxon>
        <taxon>Bacillales</taxon>
        <taxon>Bacillaceae</taxon>
        <taxon>Virgibacillus</taxon>
    </lineage>
</organism>
<accession>A0ABU6K9X6</accession>
<dbReference type="Proteomes" id="UP001335737">
    <property type="component" value="Unassembled WGS sequence"/>
</dbReference>
<keyword evidence="2" id="KW-1185">Reference proteome</keyword>
<reference evidence="1 2" key="1">
    <citation type="journal article" date="2024" name="Int. J. Syst. Evol. Microbiol.">
        <title>Virgibacillus tibetensis sp. nov., isolated from salt lake on the Tibetan Plateau of China.</title>
        <authorList>
            <person name="Phurbu D."/>
            <person name="Liu Z.-X."/>
            <person name="Wang R."/>
            <person name="Zheng Y.-Y."/>
            <person name="Liu H.-C."/>
            <person name="Zhou Y.-G."/>
            <person name="Yu Y.-J."/>
            <person name="Li A.-H."/>
        </authorList>
    </citation>
    <scope>NUCLEOTIDE SEQUENCE [LARGE SCALE GENOMIC DNA]</scope>
    <source>
        <strain evidence="1 2">C22-A2</strain>
    </source>
</reference>
<sequence length="113" mass="12642">MGKANGKVWINDDYYLKYTTNRMVDFEDISGVGFMEAFGDLEDGKLSFKVIRALIWSGLKHQNEDLTSEEAGDILDEVGLPKVLEKLPDAMSAIFPDDEKTKQAKNLQKVAGK</sequence>
<dbReference type="RefSeq" id="WP_327605701.1">
    <property type="nucleotide sequence ID" value="NZ_JARZFX010000001.1"/>
</dbReference>
<dbReference type="EMBL" id="JARZFX010000001">
    <property type="protein sequence ID" value="MEC5422128.1"/>
    <property type="molecule type" value="Genomic_DNA"/>
</dbReference>
<proteinExistence type="predicted"/>
<evidence type="ECO:0000313" key="1">
    <source>
        <dbReference type="EMBL" id="MEC5422128.1"/>
    </source>
</evidence>
<protein>
    <recommendedName>
        <fullName evidence="3">Tail assembly chaperone</fullName>
    </recommendedName>
</protein>
<evidence type="ECO:0000313" key="2">
    <source>
        <dbReference type="Proteomes" id="UP001335737"/>
    </source>
</evidence>
<name>A0ABU6K9X6_9BACI</name>